<protein>
    <submittedName>
        <fullName evidence="1">Uncharacterized protein</fullName>
    </submittedName>
</protein>
<dbReference type="AlphaFoldDB" id="A0AAV3RKN5"/>
<sequence>MAGNIMLKGHLRHLRKYYRIHPDVLMRAPLANETPDLLEDGYTPMFWEFFNYGLRLPALAFVNLVLTTIGSAPGQMGPFAWTTLTAFQRDVQRPLPRGSIILPNLLGCGEHDVL</sequence>
<reference evidence="1 2" key="1">
    <citation type="submission" date="2024-01" db="EMBL/GenBank/DDBJ databases">
        <title>The complete chloroplast genome sequence of Lithospermum erythrorhizon: insights into the phylogenetic relationship among Boraginaceae species and the maternal lineages of purple gromwells.</title>
        <authorList>
            <person name="Okada T."/>
            <person name="Watanabe K."/>
        </authorList>
    </citation>
    <scope>NUCLEOTIDE SEQUENCE [LARGE SCALE GENOMIC DNA]</scope>
</reference>
<evidence type="ECO:0000313" key="2">
    <source>
        <dbReference type="Proteomes" id="UP001454036"/>
    </source>
</evidence>
<accession>A0AAV3RKN5</accession>
<evidence type="ECO:0000313" key="1">
    <source>
        <dbReference type="EMBL" id="GAA0176424.1"/>
    </source>
</evidence>
<keyword evidence="2" id="KW-1185">Reference proteome</keyword>
<dbReference type="EMBL" id="BAABME010010124">
    <property type="protein sequence ID" value="GAA0176424.1"/>
    <property type="molecule type" value="Genomic_DNA"/>
</dbReference>
<proteinExistence type="predicted"/>
<gene>
    <name evidence="1" type="ORF">LIER_29420</name>
</gene>
<dbReference type="Proteomes" id="UP001454036">
    <property type="component" value="Unassembled WGS sequence"/>
</dbReference>
<comment type="caution">
    <text evidence="1">The sequence shown here is derived from an EMBL/GenBank/DDBJ whole genome shotgun (WGS) entry which is preliminary data.</text>
</comment>
<organism evidence="1 2">
    <name type="scientific">Lithospermum erythrorhizon</name>
    <name type="common">Purple gromwell</name>
    <name type="synonym">Lithospermum officinale var. erythrorhizon</name>
    <dbReference type="NCBI Taxonomy" id="34254"/>
    <lineage>
        <taxon>Eukaryota</taxon>
        <taxon>Viridiplantae</taxon>
        <taxon>Streptophyta</taxon>
        <taxon>Embryophyta</taxon>
        <taxon>Tracheophyta</taxon>
        <taxon>Spermatophyta</taxon>
        <taxon>Magnoliopsida</taxon>
        <taxon>eudicotyledons</taxon>
        <taxon>Gunneridae</taxon>
        <taxon>Pentapetalae</taxon>
        <taxon>asterids</taxon>
        <taxon>lamiids</taxon>
        <taxon>Boraginales</taxon>
        <taxon>Boraginaceae</taxon>
        <taxon>Boraginoideae</taxon>
        <taxon>Lithospermeae</taxon>
        <taxon>Lithospermum</taxon>
    </lineage>
</organism>
<name>A0AAV3RKN5_LITER</name>